<dbReference type="HOGENOM" id="CLU_163886_0_0_6"/>
<feature type="region of interest" description="Disordered" evidence="2">
    <location>
        <begin position="89"/>
        <end position="111"/>
    </location>
</feature>
<protein>
    <submittedName>
        <fullName evidence="4">UPF0339 protein</fullName>
    </submittedName>
</protein>
<evidence type="ECO:0000313" key="5">
    <source>
        <dbReference type="Proteomes" id="UP000018417"/>
    </source>
</evidence>
<dbReference type="InterPro" id="IPR010879">
    <property type="entry name" value="DUF1508"/>
</dbReference>
<organism evidence="4 5">
    <name type="scientific">Acinetobacter beijerinckii ANC 3835</name>
    <dbReference type="NCBI Taxonomy" id="1217649"/>
    <lineage>
        <taxon>Bacteria</taxon>
        <taxon>Pseudomonadati</taxon>
        <taxon>Pseudomonadota</taxon>
        <taxon>Gammaproteobacteria</taxon>
        <taxon>Moraxellales</taxon>
        <taxon>Moraxellaceae</taxon>
        <taxon>Acinetobacter</taxon>
    </lineage>
</organism>
<feature type="domain" description="DUF1508" evidence="3">
    <location>
        <begin position="62"/>
        <end position="108"/>
    </location>
</feature>
<dbReference type="InterPro" id="IPR051141">
    <property type="entry name" value="UPF0339_domain"/>
</dbReference>
<gene>
    <name evidence="4" type="ORF">F934_02897</name>
</gene>
<comment type="caution">
    <text evidence="4">The sequence shown here is derived from an EMBL/GenBank/DDBJ whole genome shotgun (WGS) entry which is preliminary data.</text>
</comment>
<evidence type="ECO:0000256" key="1">
    <source>
        <dbReference type="ARBA" id="ARBA00007576"/>
    </source>
</evidence>
<dbReference type="Proteomes" id="UP000018417">
    <property type="component" value="Unassembled WGS sequence"/>
</dbReference>
<dbReference type="PANTHER" id="PTHR40606">
    <property type="match status" value="1"/>
</dbReference>
<dbReference type="EMBL" id="APQK01000017">
    <property type="protein sequence ID" value="ENW02723.1"/>
    <property type="molecule type" value="Genomic_DNA"/>
</dbReference>
<dbReference type="PANTHER" id="PTHR40606:SF1">
    <property type="entry name" value="UPF0339 PROTEIN YEGP"/>
    <property type="match status" value="1"/>
</dbReference>
<accession>N9DWW3</accession>
<sequence length="111" mass="12118">MAGWFEVSLASDGQFRFILKAGNGEAILNSELYKTKAAAMNGIASVQKNSPDDARYEKLTSKNDKAYFNLKAANYQVIGTSQLYASEQSRDKGIESVKNNGPSETVKDLTT</sequence>
<dbReference type="AlphaFoldDB" id="N9DWW3"/>
<dbReference type="OrthoDB" id="9802792at2"/>
<dbReference type="Pfam" id="PF07411">
    <property type="entry name" value="DUF1508"/>
    <property type="match status" value="2"/>
</dbReference>
<proteinExistence type="inferred from homology"/>
<comment type="similarity">
    <text evidence="1">Belongs to the UPF0339 family. Duplicated subfamily.</text>
</comment>
<evidence type="ECO:0000313" key="4">
    <source>
        <dbReference type="EMBL" id="ENW02723.1"/>
    </source>
</evidence>
<dbReference type="SUPFAM" id="SSF160113">
    <property type="entry name" value="YegP-like"/>
    <property type="match status" value="2"/>
</dbReference>
<dbReference type="Gene3D" id="2.30.29.80">
    <property type="match status" value="1"/>
</dbReference>
<feature type="domain" description="DUF1508" evidence="3">
    <location>
        <begin position="10"/>
        <end position="57"/>
    </location>
</feature>
<name>N9DWW3_9GAMM</name>
<dbReference type="InterPro" id="IPR036913">
    <property type="entry name" value="YegP-like_sf"/>
</dbReference>
<evidence type="ECO:0000259" key="3">
    <source>
        <dbReference type="Pfam" id="PF07411"/>
    </source>
</evidence>
<dbReference type="RefSeq" id="WP_005055854.1">
    <property type="nucleotide sequence ID" value="NZ_KB849761.1"/>
</dbReference>
<reference evidence="4 5" key="1">
    <citation type="submission" date="2013-02" db="EMBL/GenBank/DDBJ databases">
        <title>The Genome Sequence of Acinetobacter beijerinckii ANC 3835.</title>
        <authorList>
            <consortium name="The Broad Institute Genome Sequencing Platform"/>
            <consortium name="The Broad Institute Genome Sequencing Center for Infectious Disease"/>
            <person name="Cerqueira G."/>
            <person name="Feldgarden M."/>
            <person name="Courvalin P."/>
            <person name="Perichon B."/>
            <person name="Grillot-Courvalin C."/>
            <person name="Clermont D."/>
            <person name="Rocha E."/>
            <person name="Yoon E.-J."/>
            <person name="Nemec A."/>
            <person name="Walker B."/>
            <person name="Young S.K."/>
            <person name="Zeng Q."/>
            <person name="Gargeya S."/>
            <person name="Fitzgerald M."/>
            <person name="Haas B."/>
            <person name="Abouelleil A."/>
            <person name="Alvarado L."/>
            <person name="Arachchi H.M."/>
            <person name="Berlin A.M."/>
            <person name="Chapman S.B."/>
            <person name="Dewar J."/>
            <person name="Goldberg J."/>
            <person name="Griggs A."/>
            <person name="Gujja S."/>
            <person name="Hansen M."/>
            <person name="Howarth C."/>
            <person name="Imamovic A."/>
            <person name="Larimer J."/>
            <person name="McCowan C."/>
            <person name="Murphy C."/>
            <person name="Neiman D."/>
            <person name="Pearson M."/>
            <person name="Priest M."/>
            <person name="Roberts A."/>
            <person name="Saif S."/>
            <person name="Shea T."/>
            <person name="Sisk P."/>
            <person name="Sykes S."/>
            <person name="Wortman J."/>
            <person name="Nusbaum C."/>
            <person name="Birren B."/>
        </authorList>
    </citation>
    <scope>NUCLEOTIDE SEQUENCE [LARGE SCALE GENOMIC DNA]</scope>
    <source>
        <strain evidence="4 5">ANC 3835</strain>
    </source>
</reference>
<evidence type="ECO:0000256" key="2">
    <source>
        <dbReference type="SAM" id="MobiDB-lite"/>
    </source>
</evidence>
<dbReference type="PATRIC" id="fig|1217649.3.peg.2817"/>